<reference evidence="1" key="2">
    <citation type="submission" date="2023-07" db="EMBL/GenBank/DDBJ databases">
        <authorList>
            <person name="Aydin F."/>
            <person name="Tarhane S."/>
            <person name="Saticioglu I.B."/>
            <person name="Karakaya E."/>
            <person name="Abay S."/>
            <person name="Guran O."/>
            <person name="Bozkurt E."/>
            <person name="Uzum N."/>
            <person name="Olgun K."/>
            <person name="Jablonski D."/>
        </authorList>
    </citation>
    <scope>NUCLEOTIDE SEQUENCE</scope>
    <source>
        <strain evidence="1">Faydin-H75</strain>
    </source>
</reference>
<evidence type="ECO:0000313" key="4">
    <source>
        <dbReference type="Proteomes" id="UP001240777"/>
    </source>
</evidence>
<dbReference type="EMBL" id="JAUYZK010000002">
    <property type="protein sequence ID" value="MDP2538440.1"/>
    <property type="molecule type" value="Genomic_DNA"/>
</dbReference>
<keyword evidence="4" id="KW-1185">Reference proteome</keyword>
<reference evidence="2 4" key="1">
    <citation type="submission" date="2023-07" db="EMBL/GenBank/DDBJ databases">
        <title>Unpublished Manusciprt.</title>
        <authorList>
            <person name="Aydin F."/>
            <person name="Tarhane S."/>
            <person name="Saticioglu I.B."/>
            <person name="Karakaya E."/>
            <person name="Abay S."/>
            <person name="Guran O."/>
            <person name="Bozkurt E."/>
            <person name="Uzum N."/>
            <person name="Olgun K."/>
            <person name="Jablonski D."/>
        </authorList>
    </citation>
    <scope>NUCLEOTIDE SEQUENCE</scope>
    <source>
        <strain evidence="4">faydin-H75</strain>
        <strain evidence="2">Faydin-H76</strain>
    </source>
</reference>
<organism evidence="2 3">
    <name type="scientific">Helicobacter cappadocius</name>
    <dbReference type="NCBI Taxonomy" id="3063998"/>
    <lineage>
        <taxon>Bacteria</taxon>
        <taxon>Pseudomonadati</taxon>
        <taxon>Campylobacterota</taxon>
        <taxon>Epsilonproteobacteria</taxon>
        <taxon>Campylobacterales</taxon>
        <taxon>Helicobacteraceae</taxon>
        <taxon>Helicobacter</taxon>
    </lineage>
</organism>
<dbReference type="AlphaFoldDB" id="A0AA90PIY1"/>
<evidence type="ECO:0000313" key="2">
    <source>
        <dbReference type="EMBL" id="MDP2538440.1"/>
    </source>
</evidence>
<dbReference type="RefSeq" id="WP_305516418.1">
    <property type="nucleotide sequence ID" value="NZ_JAUPEV010000002.1"/>
</dbReference>
<dbReference type="EMBL" id="JAUPEV010000002">
    <property type="protein sequence ID" value="MDO7252573.1"/>
    <property type="molecule type" value="Genomic_DNA"/>
</dbReference>
<reference evidence="1 3" key="3">
    <citation type="journal article" date="2024" name="Syst. Appl. Microbiol.">
        <title>Helicobacter cappadocius sp. nov., from lizards: The first psychrotrophic Helicobacter species.</title>
        <authorList>
            <person name="Aydin F."/>
            <person name="Tarhane S."/>
            <person name="Karakaya E."/>
            <person name="Abay S."/>
            <person name="Kayman T."/>
            <person name="Guran O."/>
            <person name="Bozkurt E."/>
            <person name="Uzum N."/>
            <person name="Avci A."/>
            <person name="Olgun K."/>
            <person name="Jablonski D."/>
            <person name="Guran C."/>
            <person name="Burcin Saticioglu I."/>
        </authorList>
    </citation>
    <scope>NUCLEOTIDE SEQUENCE [LARGE SCALE GENOMIC DNA]</scope>
    <source>
        <strain evidence="1">Faydin-H75</strain>
        <strain evidence="3">faydin-H76</strain>
    </source>
</reference>
<protein>
    <submittedName>
        <fullName evidence="2">Uncharacterized protein</fullName>
    </submittedName>
</protein>
<dbReference type="Proteomes" id="UP001240777">
    <property type="component" value="Unassembled WGS sequence"/>
</dbReference>
<comment type="caution">
    <text evidence="2">The sequence shown here is derived from an EMBL/GenBank/DDBJ whole genome shotgun (WGS) entry which is preliminary data.</text>
</comment>
<evidence type="ECO:0000313" key="1">
    <source>
        <dbReference type="EMBL" id="MDO7252573.1"/>
    </source>
</evidence>
<evidence type="ECO:0000313" key="3">
    <source>
        <dbReference type="Proteomes" id="UP001177258"/>
    </source>
</evidence>
<dbReference type="Proteomes" id="UP001177258">
    <property type="component" value="Unassembled WGS sequence"/>
</dbReference>
<accession>A0AA90PIY1</accession>
<proteinExistence type="predicted"/>
<gene>
    <name evidence="1" type="ORF">Q5I04_01400</name>
    <name evidence="2" type="ORF">Q5I06_01400</name>
</gene>
<name>A0AA90PIY1_9HELI</name>
<sequence>MKFFLLIIYFFCQMAMGIDFISIEPKIGIAPYQNFESKVESETLDNFFDYGVDIYSSIPKMKNFEFGIGGEIRRLNPLLIDKKNVGLFFALLKFPTLLDTKFIIRLGFLQNIVLENSFYYGLGIEKSFFSLVFQVLFDDMQLKSNNIDLHYRSVVFKMGIKI</sequence>